<evidence type="ECO:0000313" key="1">
    <source>
        <dbReference type="EMBL" id="OAQ22858.1"/>
    </source>
</evidence>
<keyword evidence="2" id="KW-1185">Reference proteome</keyword>
<protein>
    <submittedName>
        <fullName evidence="1">Uncharacterized protein</fullName>
    </submittedName>
</protein>
<reference evidence="1 2" key="1">
    <citation type="submission" date="2016-05" db="EMBL/GenBank/DDBJ databases">
        <title>Genome sequencing reveals origins of a unique bacterial endosymbiosis in the earliest lineages of terrestrial Fungi.</title>
        <authorList>
            <consortium name="DOE Joint Genome Institute"/>
            <person name="Uehling J."/>
            <person name="Gryganskyi A."/>
            <person name="Hameed K."/>
            <person name="Tschaplinski T."/>
            <person name="Misztal P."/>
            <person name="Wu S."/>
            <person name="Desiro A."/>
            <person name="Vande Pol N."/>
            <person name="Du Z.-Y."/>
            <person name="Zienkiewicz A."/>
            <person name="Zienkiewicz K."/>
            <person name="Morin E."/>
            <person name="Tisserant E."/>
            <person name="Splivallo R."/>
            <person name="Hainaut M."/>
            <person name="Henrissat B."/>
            <person name="Ohm R."/>
            <person name="Kuo A."/>
            <person name="Yan J."/>
            <person name="Lipzen A."/>
            <person name="Nolan M."/>
            <person name="Labutti K."/>
            <person name="Barry K."/>
            <person name="Goldstein A."/>
            <person name="Labbe J."/>
            <person name="Schadt C."/>
            <person name="Tuskan G."/>
            <person name="Grigoriev I."/>
            <person name="Martin F."/>
            <person name="Vilgalys R."/>
            <person name="Bonito G."/>
        </authorList>
    </citation>
    <scope>NUCLEOTIDE SEQUENCE [LARGE SCALE GENOMIC DNA]</scope>
    <source>
        <strain evidence="1 2">AG-77</strain>
    </source>
</reference>
<dbReference type="Proteomes" id="UP000078512">
    <property type="component" value="Unassembled WGS sequence"/>
</dbReference>
<organism evidence="1 2">
    <name type="scientific">Linnemannia elongata AG-77</name>
    <dbReference type="NCBI Taxonomy" id="1314771"/>
    <lineage>
        <taxon>Eukaryota</taxon>
        <taxon>Fungi</taxon>
        <taxon>Fungi incertae sedis</taxon>
        <taxon>Mucoromycota</taxon>
        <taxon>Mortierellomycotina</taxon>
        <taxon>Mortierellomycetes</taxon>
        <taxon>Mortierellales</taxon>
        <taxon>Mortierellaceae</taxon>
        <taxon>Linnemannia</taxon>
    </lineage>
</organism>
<evidence type="ECO:0000313" key="2">
    <source>
        <dbReference type="Proteomes" id="UP000078512"/>
    </source>
</evidence>
<dbReference type="AlphaFoldDB" id="A0A197JCV9"/>
<gene>
    <name evidence="1" type="ORF">K457DRAFT_267562</name>
</gene>
<sequence>MGIQYAPGTNEWSNIYGAGMYGWSSDAFVHKSFYDNEGPIQILTGNDGNIVRFGIVDSEAKKIKLQSGFEWNYLDDDYRTSLMVSEFSDSSLSNYRRQGFFTRNFTTEPKPRLMAYRGDEIYVTGIPTDSKGRYTSYSFDRSTGFSTRIVGVLEGPRITFKAHYIFSGILRFGDTSNELFFGCIGEMGGVSLSRDFICMTVVLWKMTNSSERQVNIAIHALFLFPRLTNFTQQCEKGCHLKTNPTWSTMLSAPTPPQISLSTRASRLSAASSKINSPLLSR</sequence>
<accession>A0A197JCV9</accession>
<name>A0A197JCV9_9FUNG</name>
<proteinExistence type="predicted"/>
<dbReference type="EMBL" id="KV442139">
    <property type="protein sequence ID" value="OAQ22858.1"/>
    <property type="molecule type" value="Genomic_DNA"/>
</dbReference>